<accession>A0A0M3IG69</accession>
<name>A0A0M3IG69_ASCLU</name>
<protein>
    <submittedName>
        <fullName evidence="2">Transposase</fullName>
    </submittedName>
</protein>
<dbReference type="Proteomes" id="UP000036681">
    <property type="component" value="Unplaced"/>
</dbReference>
<dbReference type="AlphaFoldDB" id="A0A0M3IG69"/>
<sequence>MLAIWVREEMARKKARFDGQCVEAKRATGALHIDGGSYVRRSGWMAMRVRRPPLFFSRVDSPSRPLPSSEWI</sequence>
<reference evidence="2" key="1">
    <citation type="submission" date="2017-02" db="UniProtKB">
        <authorList>
            <consortium name="WormBaseParasite"/>
        </authorList>
    </citation>
    <scope>IDENTIFICATION</scope>
</reference>
<keyword evidence="1" id="KW-1185">Reference proteome</keyword>
<dbReference type="WBParaSite" id="ALUE_0001726701-mRNA-1">
    <property type="protein sequence ID" value="ALUE_0001726701-mRNA-1"/>
    <property type="gene ID" value="ALUE_0001726701"/>
</dbReference>
<evidence type="ECO:0000313" key="1">
    <source>
        <dbReference type="Proteomes" id="UP000036681"/>
    </source>
</evidence>
<evidence type="ECO:0000313" key="2">
    <source>
        <dbReference type="WBParaSite" id="ALUE_0001726701-mRNA-1"/>
    </source>
</evidence>
<proteinExistence type="predicted"/>
<organism evidence="1 2">
    <name type="scientific">Ascaris lumbricoides</name>
    <name type="common">Giant roundworm</name>
    <dbReference type="NCBI Taxonomy" id="6252"/>
    <lineage>
        <taxon>Eukaryota</taxon>
        <taxon>Metazoa</taxon>
        <taxon>Ecdysozoa</taxon>
        <taxon>Nematoda</taxon>
        <taxon>Chromadorea</taxon>
        <taxon>Rhabditida</taxon>
        <taxon>Spirurina</taxon>
        <taxon>Ascaridomorpha</taxon>
        <taxon>Ascaridoidea</taxon>
        <taxon>Ascarididae</taxon>
        <taxon>Ascaris</taxon>
    </lineage>
</organism>